<dbReference type="InterPro" id="IPR036291">
    <property type="entry name" value="NAD(P)-bd_dom_sf"/>
</dbReference>
<keyword evidence="6" id="KW-1185">Reference proteome</keyword>
<dbReference type="GO" id="GO:0016651">
    <property type="term" value="F:oxidoreductase activity, acting on NAD(P)H"/>
    <property type="evidence" value="ECO:0007669"/>
    <property type="project" value="InterPro"/>
</dbReference>
<dbReference type="Pfam" id="PF08240">
    <property type="entry name" value="ADH_N"/>
    <property type="match status" value="1"/>
</dbReference>
<dbReference type="SMART" id="SM00829">
    <property type="entry name" value="PKS_ER"/>
    <property type="match status" value="1"/>
</dbReference>
<evidence type="ECO:0000256" key="3">
    <source>
        <dbReference type="ARBA" id="ARBA00023002"/>
    </source>
</evidence>
<dbReference type="PANTHER" id="PTHR45348:SF2">
    <property type="entry name" value="ZINC-TYPE ALCOHOL DEHYDROGENASE-LIKE PROTEIN C2E1P3.01"/>
    <property type="match status" value="1"/>
</dbReference>
<dbReference type="Proteomes" id="UP000799439">
    <property type="component" value="Unassembled WGS sequence"/>
</dbReference>
<dbReference type="PANTHER" id="PTHR45348">
    <property type="entry name" value="HYPOTHETICAL OXIDOREDUCTASE (EUROFUNG)"/>
    <property type="match status" value="1"/>
</dbReference>
<dbReference type="OrthoDB" id="48317at2759"/>
<proteinExistence type="inferred from homology"/>
<protein>
    <submittedName>
        <fullName evidence="5">GroES-like protein</fullName>
    </submittedName>
</protein>
<name>A0A9P4MJF0_9PEZI</name>
<dbReference type="CDD" id="cd08249">
    <property type="entry name" value="enoyl_reductase_like"/>
    <property type="match status" value="1"/>
</dbReference>
<dbReference type="InterPro" id="IPR047122">
    <property type="entry name" value="Trans-enoyl_RdTase-like"/>
</dbReference>
<comment type="caution">
    <text evidence="5">The sequence shown here is derived from an EMBL/GenBank/DDBJ whole genome shotgun (WGS) entry which is preliminary data.</text>
</comment>
<organism evidence="5 6">
    <name type="scientific">Myriangium duriaei CBS 260.36</name>
    <dbReference type="NCBI Taxonomy" id="1168546"/>
    <lineage>
        <taxon>Eukaryota</taxon>
        <taxon>Fungi</taxon>
        <taxon>Dikarya</taxon>
        <taxon>Ascomycota</taxon>
        <taxon>Pezizomycotina</taxon>
        <taxon>Dothideomycetes</taxon>
        <taxon>Dothideomycetidae</taxon>
        <taxon>Myriangiales</taxon>
        <taxon>Myriangiaceae</taxon>
        <taxon>Myriangium</taxon>
    </lineage>
</organism>
<evidence type="ECO:0000313" key="6">
    <source>
        <dbReference type="Proteomes" id="UP000799439"/>
    </source>
</evidence>
<dbReference type="InterPro" id="IPR013149">
    <property type="entry name" value="ADH-like_C"/>
</dbReference>
<evidence type="ECO:0000256" key="1">
    <source>
        <dbReference type="ARBA" id="ARBA00008072"/>
    </source>
</evidence>
<reference evidence="5" key="1">
    <citation type="journal article" date="2020" name="Stud. Mycol.">
        <title>101 Dothideomycetes genomes: a test case for predicting lifestyles and emergence of pathogens.</title>
        <authorList>
            <person name="Haridas S."/>
            <person name="Albert R."/>
            <person name="Binder M."/>
            <person name="Bloem J."/>
            <person name="Labutti K."/>
            <person name="Salamov A."/>
            <person name="Andreopoulos B."/>
            <person name="Baker S."/>
            <person name="Barry K."/>
            <person name="Bills G."/>
            <person name="Bluhm B."/>
            <person name="Cannon C."/>
            <person name="Castanera R."/>
            <person name="Culley D."/>
            <person name="Daum C."/>
            <person name="Ezra D."/>
            <person name="Gonzalez J."/>
            <person name="Henrissat B."/>
            <person name="Kuo A."/>
            <person name="Liang C."/>
            <person name="Lipzen A."/>
            <person name="Lutzoni F."/>
            <person name="Magnuson J."/>
            <person name="Mondo S."/>
            <person name="Nolan M."/>
            <person name="Ohm R."/>
            <person name="Pangilinan J."/>
            <person name="Park H.-J."/>
            <person name="Ramirez L."/>
            <person name="Alfaro M."/>
            <person name="Sun H."/>
            <person name="Tritt A."/>
            <person name="Yoshinaga Y."/>
            <person name="Zwiers L.-H."/>
            <person name="Turgeon B."/>
            <person name="Goodwin S."/>
            <person name="Spatafora J."/>
            <person name="Crous P."/>
            <person name="Grigoriev I."/>
        </authorList>
    </citation>
    <scope>NUCLEOTIDE SEQUENCE</scope>
    <source>
        <strain evidence="5">CBS 260.36</strain>
    </source>
</reference>
<dbReference type="Pfam" id="PF00107">
    <property type="entry name" value="ADH_zinc_N"/>
    <property type="match status" value="1"/>
</dbReference>
<sequence length="343" mass="36310">MPALKSVSAGKAEVQTVPLPKLRDTYILAKVHSVALNPTDWKHVDKLPSPGATVGCDFVGTVEAIGSKVTKKFSPGDRIIGFTHGVHSKEPEDGAFAEYALVKGDLAIKAPSNLSNEEAATLGVGVSTVGQGLYQSLELPLPGKGNGDGAWLLVYGGSTATGSLAIQYGRLSGYRVISTNSPRNNSFVESLGAEKAFDYRDPEVVAKIREYTGDNLHKVFDTISEGDSGRISGQALSSRGGGKISTLLGGVNAGRDDVKVQATLAYSITGEDYEIRGNKLPAAPQDFEFGKQFWALAEQLLADGKIKVHPPEVKAGGLDKIVEGLDDLRQGRVSGKKVVYNIQ</sequence>
<dbReference type="SUPFAM" id="SSF51735">
    <property type="entry name" value="NAD(P)-binding Rossmann-fold domains"/>
    <property type="match status" value="1"/>
</dbReference>
<dbReference type="InterPro" id="IPR020843">
    <property type="entry name" value="ER"/>
</dbReference>
<evidence type="ECO:0000256" key="2">
    <source>
        <dbReference type="ARBA" id="ARBA00011245"/>
    </source>
</evidence>
<dbReference type="Gene3D" id="3.90.180.10">
    <property type="entry name" value="Medium-chain alcohol dehydrogenases, catalytic domain"/>
    <property type="match status" value="1"/>
</dbReference>
<dbReference type="Gene3D" id="3.40.50.720">
    <property type="entry name" value="NAD(P)-binding Rossmann-like Domain"/>
    <property type="match status" value="1"/>
</dbReference>
<gene>
    <name evidence="5" type="ORF">K461DRAFT_283840</name>
</gene>
<evidence type="ECO:0000313" key="5">
    <source>
        <dbReference type="EMBL" id="KAF2157080.1"/>
    </source>
</evidence>
<dbReference type="InterPro" id="IPR013154">
    <property type="entry name" value="ADH-like_N"/>
</dbReference>
<comment type="similarity">
    <text evidence="1">Belongs to the zinc-containing alcohol dehydrogenase family.</text>
</comment>
<dbReference type="InterPro" id="IPR011032">
    <property type="entry name" value="GroES-like_sf"/>
</dbReference>
<dbReference type="SUPFAM" id="SSF50129">
    <property type="entry name" value="GroES-like"/>
    <property type="match status" value="1"/>
</dbReference>
<keyword evidence="3" id="KW-0560">Oxidoreductase</keyword>
<dbReference type="EMBL" id="ML996081">
    <property type="protein sequence ID" value="KAF2157080.1"/>
    <property type="molecule type" value="Genomic_DNA"/>
</dbReference>
<dbReference type="AlphaFoldDB" id="A0A9P4MJF0"/>
<feature type="domain" description="Enoyl reductase (ER)" evidence="4">
    <location>
        <begin position="5"/>
        <end position="339"/>
    </location>
</feature>
<accession>A0A9P4MJF0</accession>
<evidence type="ECO:0000259" key="4">
    <source>
        <dbReference type="SMART" id="SM00829"/>
    </source>
</evidence>
<comment type="subunit">
    <text evidence="2">Monomer.</text>
</comment>